<dbReference type="SMART" id="SM00225">
    <property type="entry name" value="BTB"/>
    <property type="match status" value="1"/>
</dbReference>
<dbReference type="InterPro" id="IPR000210">
    <property type="entry name" value="BTB/POZ_dom"/>
</dbReference>
<dbReference type="PROSITE" id="PS50097">
    <property type="entry name" value="BTB"/>
    <property type="match status" value="1"/>
</dbReference>
<keyword evidence="1" id="KW-0880">Kelch repeat</keyword>
<reference evidence="5 6" key="1">
    <citation type="submission" date="2024-04" db="EMBL/GenBank/DDBJ databases">
        <authorList>
            <consortium name="Genoscope - CEA"/>
            <person name="William W."/>
        </authorList>
    </citation>
    <scope>NUCLEOTIDE SEQUENCE [LARGE SCALE GENOMIC DNA]</scope>
</reference>
<feature type="domain" description="BTB" evidence="4">
    <location>
        <begin position="25"/>
        <end position="92"/>
    </location>
</feature>
<dbReference type="PANTHER" id="PTHR24412">
    <property type="entry name" value="KELCH PROTEIN"/>
    <property type="match status" value="1"/>
</dbReference>
<comment type="caution">
    <text evidence="5">The sequence shown here is derived from an EMBL/GenBank/DDBJ whole genome shotgun (WGS) entry which is preliminary data.</text>
</comment>
<dbReference type="InterPro" id="IPR011333">
    <property type="entry name" value="SKP1/BTB/POZ_sf"/>
</dbReference>
<dbReference type="AlphaFoldDB" id="A0AAV2I968"/>
<dbReference type="SUPFAM" id="SSF117281">
    <property type="entry name" value="Kelch motif"/>
    <property type="match status" value="1"/>
</dbReference>
<dbReference type="Gene3D" id="2.120.10.80">
    <property type="entry name" value="Kelch-type beta propeller"/>
    <property type="match status" value="1"/>
</dbReference>
<feature type="compositionally biased region" description="Basic and acidic residues" evidence="3">
    <location>
        <begin position="209"/>
        <end position="240"/>
    </location>
</feature>
<dbReference type="Gene3D" id="1.25.40.420">
    <property type="match status" value="1"/>
</dbReference>
<dbReference type="PANTHER" id="PTHR24412:SF489">
    <property type="entry name" value="RING FINGER DOMAIN AND KELCH REPEAT-CONTAINING PROTEIN DDB_G0271372"/>
    <property type="match status" value="1"/>
</dbReference>
<keyword evidence="6" id="KW-1185">Reference proteome</keyword>
<proteinExistence type="predicted"/>
<dbReference type="InterPro" id="IPR015915">
    <property type="entry name" value="Kelch-typ_b-propeller"/>
</dbReference>
<gene>
    <name evidence="5" type="ORF">GSLYS_00016343001</name>
</gene>
<evidence type="ECO:0000259" key="4">
    <source>
        <dbReference type="PROSITE" id="PS50097"/>
    </source>
</evidence>
<feature type="region of interest" description="Disordered" evidence="3">
    <location>
        <begin position="207"/>
        <end position="248"/>
    </location>
</feature>
<dbReference type="InterPro" id="IPR011705">
    <property type="entry name" value="BACK"/>
</dbReference>
<sequence length="629" mass="71176">MAVSDQLARAVVQGIQAQMQQCPYHDCIVVAGGVDFKCHRFLLSACSEFFRATFGSGMKEDIENRVVLNDITAETFNLVLDSVYNARSVLNADNIADVWHAANQLQIGFLLEACELFQSKRLSKDSCVEIYIDAKLLSSKKLVELCWDVIIKEFDYLRKLEDLLFLDFEDMKRLVSSEDLSVSSEDIVLQIVLRWVSFNPHDEPIDEGPEIKILDTSSDDSKAPRNDKKKEKSKITERASHKQMANKSEDVKTDLKNLSITQSNMQDTKCKKIFTVAERKCFLPELLAASKIFLVSGTCLQTLIENKIVLENPAAFSLVRESLRYQLQPGRRHDYCPPYARHRSKSLLQNVTMAITRKNQLNLSCRTVDGTWYVLPTPPQYIGKAVTFENDIYWTDSSGTYQSAIKYKSNVNAWVTIAQLNTLRKNHALVCLDSYIYAVGGDNCTSIERFNARDDQVQGSSKWELVGDLKLAVTNIMATSCGGSIVVFGGETDGSPSTTVQSFNTQTMSASFYLDNMSGSPRNMVSFKHGDITYILQETGALWKLVSCDNTILNIEFRNMLWADPFKLMGGIIFNEELLILGDGIDPLMHREWDTTHFEHFKRIKVIERQGYCLLNTIIDKKFLVTPET</sequence>
<dbReference type="Pfam" id="PF00651">
    <property type="entry name" value="BTB"/>
    <property type="match status" value="1"/>
</dbReference>
<evidence type="ECO:0000256" key="3">
    <source>
        <dbReference type="SAM" id="MobiDB-lite"/>
    </source>
</evidence>
<evidence type="ECO:0000313" key="5">
    <source>
        <dbReference type="EMBL" id="CAL1542809.1"/>
    </source>
</evidence>
<evidence type="ECO:0000313" key="6">
    <source>
        <dbReference type="Proteomes" id="UP001497497"/>
    </source>
</evidence>
<dbReference type="EMBL" id="CAXITT010000507">
    <property type="protein sequence ID" value="CAL1542809.1"/>
    <property type="molecule type" value="Genomic_DNA"/>
</dbReference>
<protein>
    <recommendedName>
        <fullName evidence="4">BTB domain-containing protein</fullName>
    </recommendedName>
</protein>
<evidence type="ECO:0000256" key="2">
    <source>
        <dbReference type="ARBA" id="ARBA00022737"/>
    </source>
</evidence>
<dbReference type="SMART" id="SM00875">
    <property type="entry name" value="BACK"/>
    <property type="match status" value="1"/>
</dbReference>
<evidence type="ECO:0000256" key="1">
    <source>
        <dbReference type="ARBA" id="ARBA00022441"/>
    </source>
</evidence>
<name>A0AAV2I968_LYMST</name>
<accession>A0AAV2I968</accession>
<dbReference type="Gene3D" id="3.30.710.10">
    <property type="entry name" value="Potassium Channel Kv1.1, Chain A"/>
    <property type="match status" value="1"/>
</dbReference>
<dbReference type="CDD" id="cd18186">
    <property type="entry name" value="BTB_POZ_ZBTB_KLHL-like"/>
    <property type="match status" value="1"/>
</dbReference>
<dbReference type="SUPFAM" id="SSF54695">
    <property type="entry name" value="POZ domain"/>
    <property type="match status" value="1"/>
</dbReference>
<organism evidence="5 6">
    <name type="scientific">Lymnaea stagnalis</name>
    <name type="common">Great pond snail</name>
    <name type="synonym">Helix stagnalis</name>
    <dbReference type="NCBI Taxonomy" id="6523"/>
    <lineage>
        <taxon>Eukaryota</taxon>
        <taxon>Metazoa</taxon>
        <taxon>Spiralia</taxon>
        <taxon>Lophotrochozoa</taxon>
        <taxon>Mollusca</taxon>
        <taxon>Gastropoda</taxon>
        <taxon>Heterobranchia</taxon>
        <taxon>Euthyneura</taxon>
        <taxon>Panpulmonata</taxon>
        <taxon>Hygrophila</taxon>
        <taxon>Lymnaeoidea</taxon>
        <taxon>Lymnaeidae</taxon>
        <taxon>Lymnaea</taxon>
    </lineage>
</organism>
<dbReference type="Pfam" id="PF07707">
    <property type="entry name" value="BACK"/>
    <property type="match status" value="1"/>
</dbReference>
<keyword evidence="2" id="KW-0677">Repeat</keyword>
<dbReference type="Proteomes" id="UP001497497">
    <property type="component" value="Unassembled WGS sequence"/>
</dbReference>